<dbReference type="SMART" id="SM00382">
    <property type="entry name" value="AAA"/>
    <property type="match status" value="1"/>
</dbReference>
<dbReference type="EMBL" id="JAIZAY010000019">
    <property type="protein sequence ID" value="KAJ8023856.1"/>
    <property type="molecule type" value="Genomic_DNA"/>
</dbReference>
<dbReference type="Proteomes" id="UP001152320">
    <property type="component" value="Chromosome 19"/>
</dbReference>
<protein>
    <recommendedName>
        <fullName evidence="1">AAA+ ATPase domain-containing protein</fullName>
    </recommendedName>
</protein>
<dbReference type="InterPro" id="IPR027417">
    <property type="entry name" value="P-loop_NTPase"/>
</dbReference>
<evidence type="ECO:0000313" key="3">
    <source>
        <dbReference type="Proteomes" id="UP001152320"/>
    </source>
</evidence>
<dbReference type="Gene3D" id="3.40.50.300">
    <property type="entry name" value="P-loop containing nucleotide triphosphate hydrolases"/>
    <property type="match status" value="1"/>
</dbReference>
<name>A0A9Q1BDN4_HOLLE</name>
<organism evidence="2 3">
    <name type="scientific">Holothuria leucospilota</name>
    <name type="common">Black long sea cucumber</name>
    <name type="synonym">Mertensiothuria leucospilota</name>
    <dbReference type="NCBI Taxonomy" id="206669"/>
    <lineage>
        <taxon>Eukaryota</taxon>
        <taxon>Metazoa</taxon>
        <taxon>Echinodermata</taxon>
        <taxon>Eleutherozoa</taxon>
        <taxon>Echinozoa</taxon>
        <taxon>Holothuroidea</taxon>
        <taxon>Aspidochirotacea</taxon>
        <taxon>Aspidochirotida</taxon>
        <taxon>Holothuriidae</taxon>
        <taxon>Holothuria</taxon>
    </lineage>
</organism>
<reference evidence="2" key="1">
    <citation type="submission" date="2021-10" db="EMBL/GenBank/DDBJ databases">
        <title>Tropical sea cucumber genome reveals ecological adaptation and Cuvierian tubules defense mechanism.</title>
        <authorList>
            <person name="Chen T."/>
        </authorList>
    </citation>
    <scope>NUCLEOTIDE SEQUENCE</scope>
    <source>
        <strain evidence="2">Nanhai2018</strain>
        <tissue evidence="2">Muscle</tissue>
    </source>
</reference>
<dbReference type="Pfam" id="PF05729">
    <property type="entry name" value="NACHT"/>
    <property type="match status" value="1"/>
</dbReference>
<dbReference type="SUPFAM" id="SSF52540">
    <property type="entry name" value="P-loop containing nucleoside triphosphate hydrolases"/>
    <property type="match status" value="1"/>
</dbReference>
<dbReference type="PANTHER" id="PTHR46312:SF2">
    <property type="entry name" value="NUCLEOTIDE-BINDING OLIGOMERIZATION DOMAIN-CONTAINING PROTEIN 2-LIKE"/>
    <property type="match status" value="1"/>
</dbReference>
<dbReference type="AlphaFoldDB" id="A0A9Q1BDN4"/>
<dbReference type="InterPro" id="IPR007111">
    <property type="entry name" value="NACHT_NTPase"/>
</dbReference>
<evidence type="ECO:0000259" key="1">
    <source>
        <dbReference type="SMART" id="SM00382"/>
    </source>
</evidence>
<dbReference type="OrthoDB" id="427518at2759"/>
<gene>
    <name evidence="2" type="ORF">HOLleu_36417</name>
</gene>
<dbReference type="PANTHER" id="PTHR46312">
    <property type="entry name" value="NACHT DOMAIN-CONTAINING PROTEIN"/>
    <property type="match status" value="1"/>
</dbReference>
<keyword evidence="3" id="KW-1185">Reference proteome</keyword>
<feature type="domain" description="AAA+ ATPase" evidence="1">
    <location>
        <begin position="29"/>
        <end position="183"/>
    </location>
</feature>
<comment type="caution">
    <text evidence="2">The sequence shown here is derived from an EMBL/GenBank/DDBJ whole genome shotgun (WGS) entry which is preliminary data.</text>
</comment>
<accession>A0A9Q1BDN4</accession>
<sequence length="466" mass="53141">MLISSQDEIDLETWVKVTSYTEILERIGTSPLTVIEGDPGCGKSTLTLKLAQDWCNSSKISPLHRKDILILLKMKDLLGVQSISGAIKQSILPRNSRLTETDIENIVQKCKSGVLILDECEGYPDQETCLPSDVVNIFKGEKLQNYIVLVTTRSFSLLKCSPLGTRRIRLTGFNDRTRDEYIHRAIVKSDDKEVDEMKWHLKDVIGDLIQVPLIFVAFAHKLDEGVKFHSRTTVLKHVLGCFHGHMENKVVQQDVDRLRSFKHEHHALDGVAFDIATGKHGNTWDKGEMCQRVGKVFYESYLQCGIFVEKEGKVHENGSVQYNRKVKFCDEVICEWYAAHYLSKKLLDSKLNLLDVEKNMTPFKLRKVCLFASGINYNVGEKIKQYFGQKKDYRHFPLLCSLEMTQRIDAISSDLQKALHDATIRNNQDMLLWSTFQLLSAASRNDVSTFRVPEFGGGPEFVHLLV</sequence>
<dbReference type="InterPro" id="IPR003593">
    <property type="entry name" value="AAA+_ATPase"/>
</dbReference>
<evidence type="ECO:0000313" key="2">
    <source>
        <dbReference type="EMBL" id="KAJ8023856.1"/>
    </source>
</evidence>
<proteinExistence type="predicted"/>